<dbReference type="InterPro" id="IPR044974">
    <property type="entry name" value="Disease_R_plants"/>
</dbReference>
<evidence type="ECO:0000256" key="4">
    <source>
        <dbReference type="ARBA" id="ARBA00022741"/>
    </source>
</evidence>
<dbReference type="PANTHER" id="PTHR23155:SF931">
    <property type="entry name" value="OS01G0547000 PROTEIN"/>
    <property type="match status" value="1"/>
</dbReference>
<evidence type="ECO:0000256" key="6">
    <source>
        <dbReference type="ARBA" id="ARBA00023054"/>
    </source>
</evidence>
<keyword evidence="3" id="KW-0677">Repeat</keyword>
<dbReference type="InterPro" id="IPR055414">
    <property type="entry name" value="LRR_R13L4/SHOC2-like"/>
</dbReference>
<dbReference type="Gene3D" id="3.80.10.10">
    <property type="entry name" value="Ribonuclease Inhibitor"/>
    <property type="match status" value="1"/>
</dbReference>
<dbReference type="InterPro" id="IPR032675">
    <property type="entry name" value="LRR_dom_sf"/>
</dbReference>
<sequence>MAGAVVGALIGKLDAAVAKEAATYGASLLYKDASALKGLFGEICRAERELESMKTYLRESEKFMDTDETISIFIKTIRELSFRIEDVVDEFMYKLHGNKHGGFAARIKKKSYKVENLLKKICTEFNVPVDSSIMDMRRLVYAIRRHLEGKRFILVLDDVWEKEVWINNIMPVFPANCTSRFVLTSRLSEVASLASSNCAIELKPLQGHHSYMLFCKLAFWDNDDKRCPPELSDLATKFLQKCEELQSVRNTIPGVETILKVSLEDLPYELKNCFLHCAIFPEDYKLKRRRLIRHWITSGFIKKKENKTLEQVAEGYLNDLVNRSLLQVVMNNEFGRVKCCRMHDVIRHIAIEKAEKECFGQVYEGNWTFLVHPTRRLSIQSTNIELLNLSSATHLRQIHVSTRFVDIDRLRPILSSSVLLSTLDLQGTEIKVLPNEIFSLFNLRFLGLRNTKMEVLPEAIGRLANLEVTEGSFSRNHGVKMPRGIKNLTGLHALQNVKATSETLCDVAALIELRTFSVDDVTCEHSLILRNALLKMSNLVSLSITTMSNENESFPRLKELRVWCAPQLNRVEIEEDARGSLAKLWFVECPELKRLPHGLKYLAILDELHLVNTAVELIELANECEEELMKISHIRKFTIISNEKNFTRRIVSSEGNEFAC</sequence>
<dbReference type="InterPro" id="IPR058922">
    <property type="entry name" value="WHD_DRP"/>
</dbReference>
<keyword evidence="4" id="KW-0547">Nucleotide-binding</keyword>
<dbReference type="Pfam" id="PF18052">
    <property type="entry name" value="Rx_N"/>
    <property type="match status" value="1"/>
</dbReference>
<protein>
    <recommendedName>
        <fullName evidence="13">NB-ARC domain-containing protein</fullName>
    </recommendedName>
</protein>
<evidence type="ECO:0000256" key="2">
    <source>
        <dbReference type="ARBA" id="ARBA00022614"/>
    </source>
</evidence>
<evidence type="ECO:0000313" key="12">
    <source>
        <dbReference type="Proteomes" id="UP000604825"/>
    </source>
</evidence>
<evidence type="ECO:0000256" key="5">
    <source>
        <dbReference type="ARBA" id="ARBA00022821"/>
    </source>
</evidence>
<name>A0A811Q5I5_9POAL</name>
<keyword evidence="12" id="KW-1185">Reference proteome</keyword>
<dbReference type="AlphaFoldDB" id="A0A811Q5I5"/>
<dbReference type="OrthoDB" id="690341at2759"/>
<evidence type="ECO:0000259" key="8">
    <source>
        <dbReference type="Pfam" id="PF18052"/>
    </source>
</evidence>
<evidence type="ECO:0008006" key="13">
    <source>
        <dbReference type="Google" id="ProtNLM"/>
    </source>
</evidence>
<dbReference type="Gene3D" id="1.10.10.10">
    <property type="entry name" value="Winged helix-like DNA-binding domain superfamily/Winged helix DNA-binding domain"/>
    <property type="match status" value="1"/>
</dbReference>
<dbReference type="GO" id="GO:0043531">
    <property type="term" value="F:ADP binding"/>
    <property type="evidence" value="ECO:0007669"/>
    <property type="project" value="InterPro"/>
</dbReference>
<dbReference type="GO" id="GO:0009626">
    <property type="term" value="P:plant-type hypersensitive response"/>
    <property type="evidence" value="ECO:0007669"/>
    <property type="project" value="UniProtKB-ARBA"/>
</dbReference>
<evidence type="ECO:0000259" key="9">
    <source>
        <dbReference type="Pfam" id="PF23559"/>
    </source>
</evidence>
<keyword evidence="6" id="KW-0175">Coiled coil</keyword>
<dbReference type="SUPFAM" id="SSF52540">
    <property type="entry name" value="P-loop containing nucleoside triphosphate hydrolases"/>
    <property type="match status" value="1"/>
</dbReference>
<evidence type="ECO:0000313" key="11">
    <source>
        <dbReference type="EMBL" id="CAD6254367.1"/>
    </source>
</evidence>
<dbReference type="Gene3D" id="1.20.5.4130">
    <property type="match status" value="1"/>
</dbReference>
<gene>
    <name evidence="11" type="ORF">NCGR_LOCUS37971</name>
</gene>
<dbReference type="GO" id="GO:0042742">
    <property type="term" value="P:defense response to bacterium"/>
    <property type="evidence" value="ECO:0007669"/>
    <property type="project" value="UniProtKB-ARBA"/>
</dbReference>
<keyword evidence="2" id="KW-0433">Leucine-rich repeat</keyword>
<dbReference type="EMBL" id="CAJGYO010000009">
    <property type="protein sequence ID" value="CAD6254367.1"/>
    <property type="molecule type" value="Genomic_DNA"/>
</dbReference>
<dbReference type="PANTHER" id="PTHR23155">
    <property type="entry name" value="DISEASE RESISTANCE PROTEIN RP"/>
    <property type="match status" value="1"/>
</dbReference>
<feature type="domain" description="NB-ARC" evidence="7">
    <location>
        <begin position="110"/>
        <end position="222"/>
    </location>
</feature>
<dbReference type="SUPFAM" id="SSF52058">
    <property type="entry name" value="L domain-like"/>
    <property type="match status" value="1"/>
</dbReference>
<dbReference type="FunFam" id="1.10.10.10:FF:000322">
    <property type="entry name" value="Probable disease resistance protein At1g63360"/>
    <property type="match status" value="1"/>
</dbReference>
<evidence type="ECO:0000256" key="3">
    <source>
        <dbReference type="ARBA" id="ARBA00022737"/>
    </source>
</evidence>
<dbReference type="Proteomes" id="UP000604825">
    <property type="component" value="Unassembled WGS sequence"/>
</dbReference>
<dbReference type="Pfam" id="PF23598">
    <property type="entry name" value="LRR_14"/>
    <property type="match status" value="1"/>
</dbReference>
<dbReference type="GO" id="GO:0002758">
    <property type="term" value="P:innate immune response-activating signaling pathway"/>
    <property type="evidence" value="ECO:0007669"/>
    <property type="project" value="UniProtKB-ARBA"/>
</dbReference>
<evidence type="ECO:0000256" key="1">
    <source>
        <dbReference type="ARBA" id="ARBA00008894"/>
    </source>
</evidence>
<accession>A0A811Q5I5</accession>
<dbReference type="InterPro" id="IPR036388">
    <property type="entry name" value="WH-like_DNA-bd_sf"/>
</dbReference>
<dbReference type="CDD" id="cd14798">
    <property type="entry name" value="RX-CC_like"/>
    <property type="match status" value="1"/>
</dbReference>
<comment type="similarity">
    <text evidence="1">Belongs to the disease resistance NB-LRR family.</text>
</comment>
<evidence type="ECO:0000259" key="7">
    <source>
        <dbReference type="Pfam" id="PF00931"/>
    </source>
</evidence>
<feature type="domain" description="Disease resistance N-terminal" evidence="8">
    <location>
        <begin position="5"/>
        <end position="100"/>
    </location>
</feature>
<organism evidence="11 12">
    <name type="scientific">Miscanthus lutarioriparius</name>
    <dbReference type="NCBI Taxonomy" id="422564"/>
    <lineage>
        <taxon>Eukaryota</taxon>
        <taxon>Viridiplantae</taxon>
        <taxon>Streptophyta</taxon>
        <taxon>Embryophyta</taxon>
        <taxon>Tracheophyta</taxon>
        <taxon>Spermatophyta</taxon>
        <taxon>Magnoliopsida</taxon>
        <taxon>Liliopsida</taxon>
        <taxon>Poales</taxon>
        <taxon>Poaceae</taxon>
        <taxon>PACMAD clade</taxon>
        <taxon>Panicoideae</taxon>
        <taxon>Andropogonodae</taxon>
        <taxon>Andropogoneae</taxon>
        <taxon>Saccharinae</taxon>
        <taxon>Miscanthus</taxon>
    </lineage>
</organism>
<dbReference type="InterPro" id="IPR027417">
    <property type="entry name" value="P-loop_NTPase"/>
</dbReference>
<dbReference type="InterPro" id="IPR002182">
    <property type="entry name" value="NB-ARC"/>
</dbReference>
<dbReference type="InterPro" id="IPR041118">
    <property type="entry name" value="Rx_N"/>
</dbReference>
<feature type="domain" description="Disease resistance protein winged helix" evidence="9">
    <location>
        <begin position="279"/>
        <end position="349"/>
    </location>
</feature>
<keyword evidence="5" id="KW-0611">Plant defense</keyword>
<dbReference type="Pfam" id="PF00931">
    <property type="entry name" value="NB-ARC"/>
    <property type="match status" value="1"/>
</dbReference>
<evidence type="ECO:0000259" key="10">
    <source>
        <dbReference type="Pfam" id="PF23598"/>
    </source>
</evidence>
<reference evidence="11" key="1">
    <citation type="submission" date="2020-10" db="EMBL/GenBank/DDBJ databases">
        <authorList>
            <person name="Han B."/>
            <person name="Lu T."/>
            <person name="Zhao Q."/>
            <person name="Huang X."/>
            <person name="Zhao Y."/>
        </authorList>
    </citation>
    <scope>NUCLEOTIDE SEQUENCE</scope>
</reference>
<dbReference type="InterPro" id="IPR038005">
    <property type="entry name" value="RX-like_CC"/>
</dbReference>
<proteinExistence type="inferred from homology"/>
<dbReference type="Pfam" id="PF23559">
    <property type="entry name" value="WHD_DRP"/>
    <property type="match status" value="1"/>
</dbReference>
<comment type="caution">
    <text evidence="11">The sequence shown here is derived from an EMBL/GenBank/DDBJ whole genome shotgun (WGS) entry which is preliminary data.</text>
</comment>
<feature type="domain" description="Disease resistance R13L4/SHOC-2-like LRR" evidence="10">
    <location>
        <begin position="379"/>
        <end position="571"/>
    </location>
</feature>